<gene>
    <name evidence="3" type="ORF">B0F90DRAFT_1757871</name>
</gene>
<evidence type="ECO:0000313" key="3">
    <source>
        <dbReference type="EMBL" id="KAI0294274.1"/>
    </source>
</evidence>
<sequence length="432" mass="47778">MAVPEKYKRMGDFHKYYSGQATAPVLTVVIGGNHEASNHLWELYHGGWLAPNIYFLGYAGCIQVNGIRIAGASGIYKQHDYQRGHFERQPYDKSTMRSIYHIREYNIRRLSLLSSPDVFLSHDWPRGIERFGDLNGLLRRKPFLRGDIETHQLGSPPLMSLLLNLKPTWWFAAHLHARFEARVRHDLPELTSSSSGPAPVEAAGAGAKSNPDEIVIGDLDNIDDDELNDKEVPNNNSSSSTTAAGVPLTGSTPAAAPAAQNPDEITLDEEIETVGPPPPLRETKFLALDKCLPRRQFLEVIDIPAREETTGREPSVRLCYDPEWLAITRAFQPYLSIQRGQAINYPDPDGAREAVAREWDWVHAHVPLKLDATTVSSSSSPSPSSFTTSSPSPSGWRIEGCQRFVSGGGSDGARQQTEAFTALLEMENVIAQ</sequence>
<evidence type="ECO:0000313" key="4">
    <source>
        <dbReference type="Proteomes" id="UP001203297"/>
    </source>
</evidence>
<feature type="compositionally biased region" description="Low complexity" evidence="1">
    <location>
        <begin position="192"/>
        <end position="209"/>
    </location>
</feature>
<protein>
    <submittedName>
        <fullName evidence="3">Lariat debranching enzyme, C-terminal domain-containing protein</fullName>
    </submittedName>
</protein>
<keyword evidence="4" id="KW-1185">Reference proteome</keyword>
<feature type="region of interest" description="Disordered" evidence="1">
    <location>
        <begin position="373"/>
        <end position="401"/>
    </location>
</feature>
<organism evidence="3 4">
    <name type="scientific">Multifurca ochricompacta</name>
    <dbReference type="NCBI Taxonomy" id="376703"/>
    <lineage>
        <taxon>Eukaryota</taxon>
        <taxon>Fungi</taxon>
        <taxon>Dikarya</taxon>
        <taxon>Basidiomycota</taxon>
        <taxon>Agaricomycotina</taxon>
        <taxon>Agaricomycetes</taxon>
        <taxon>Russulales</taxon>
        <taxon>Russulaceae</taxon>
        <taxon>Multifurca</taxon>
    </lineage>
</organism>
<dbReference type="EMBL" id="WTXG01000077">
    <property type="protein sequence ID" value="KAI0294274.1"/>
    <property type="molecule type" value="Genomic_DNA"/>
</dbReference>
<proteinExistence type="predicted"/>
<dbReference type="GO" id="GO:0005634">
    <property type="term" value="C:nucleus"/>
    <property type="evidence" value="ECO:0007669"/>
    <property type="project" value="TreeGrafter"/>
</dbReference>
<feature type="domain" description="Lariat debranching enzyme C-terminal" evidence="2">
    <location>
        <begin position="275"/>
        <end position="430"/>
    </location>
</feature>
<dbReference type="GO" id="GO:0008419">
    <property type="term" value="F:RNA lariat debranching enzyme activity"/>
    <property type="evidence" value="ECO:0007669"/>
    <property type="project" value="TreeGrafter"/>
</dbReference>
<dbReference type="SUPFAM" id="SSF56300">
    <property type="entry name" value="Metallo-dependent phosphatases"/>
    <property type="match status" value="1"/>
</dbReference>
<dbReference type="SMART" id="SM01124">
    <property type="entry name" value="DBR1"/>
    <property type="match status" value="1"/>
</dbReference>
<evidence type="ECO:0000259" key="2">
    <source>
        <dbReference type="SMART" id="SM01124"/>
    </source>
</evidence>
<dbReference type="InterPro" id="IPR007708">
    <property type="entry name" value="DBR1_C"/>
</dbReference>
<dbReference type="InterPro" id="IPR029052">
    <property type="entry name" value="Metallo-depent_PP-like"/>
</dbReference>
<dbReference type="Pfam" id="PF05011">
    <property type="entry name" value="DBR1"/>
    <property type="match status" value="1"/>
</dbReference>
<dbReference type="PANTHER" id="PTHR12849">
    <property type="entry name" value="RNA LARIAT DEBRANCHING ENZYME"/>
    <property type="match status" value="1"/>
</dbReference>
<reference evidence="3" key="1">
    <citation type="journal article" date="2022" name="New Phytol.">
        <title>Evolutionary transition to the ectomycorrhizal habit in the genomes of a hyperdiverse lineage of mushroom-forming fungi.</title>
        <authorList>
            <person name="Looney B."/>
            <person name="Miyauchi S."/>
            <person name="Morin E."/>
            <person name="Drula E."/>
            <person name="Courty P.E."/>
            <person name="Kohler A."/>
            <person name="Kuo A."/>
            <person name="LaButti K."/>
            <person name="Pangilinan J."/>
            <person name="Lipzen A."/>
            <person name="Riley R."/>
            <person name="Andreopoulos W."/>
            <person name="He G."/>
            <person name="Johnson J."/>
            <person name="Nolan M."/>
            <person name="Tritt A."/>
            <person name="Barry K.W."/>
            <person name="Grigoriev I.V."/>
            <person name="Nagy L.G."/>
            <person name="Hibbett D."/>
            <person name="Henrissat B."/>
            <person name="Matheny P.B."/>
            <person name="Labbe J."/>
            <person name="Martin F.M."/>
        </authorList>
    </citation>
    <scope>NUCLEOTIDE SEQUENCE</scope>
    <source>
        <strain evidence="3">BPL690</strain>
    </source>
</reference>
<dbReference type="AlphaFoldDB" id="A0AAD4LXH2"/>
<feature type="region of interest" description="Disordered" evidence="1">
    <location>
        <begin position="189"/>
        <end position="262"/>
    </location>
</feature>
<dbReference type="PANTHER" id="PTHR12849:SF0">
    <property type="entry name" value="LARIAT DEBRANCHING ENZYME"/>
    <property type="match status" value="1"/>
</dbReference>
<dbReference type="GO" id="GO:0000398">
    <property type="term" value="P:mRNA splicing, via spliceosome"/>
    <property type="evidence" value="ECO:0007669"/>
    <property type="project" value="TreeGrafter"/>
</dbReference>
<evidence type="ECO:0000256" key="1">
    <source>
        <dbReference type="SAM" id="MobiDB-lite"/>
    </source>
</evidence>
<dbReference type="Proteomes" id="UP001203297">
    <property type="component" value="Unassembled WGS sequence"/>
</dbReference>
<accession>A0AAD4LXH2</accession>
<comment type="caution">
    <text evidence="3">The sequence shown here is derived from an EMBL/GenBank/DDBJ whole genome shotgun (WGS) entry which is preliminary data.</text>
</comment>
<feature type="compositionally biased region" description="Low complexity" evidence="1">
    <location>
        <begin position="373"/>
        <end position="394"/>
    </location>
</feature>
<name>A0AAD4LXH2_9AGAM</name>